<evidence type="ECO:0000313" key="2">
    <source>
        <dbReference type="Proteomes" id="UP000789759"/>
    </source>
</evidence>
<accession>A0A9N9N4K7</accession>
<reference evidence="1" key="1">
    <citation type="submission" date="2021-06" db="EMBL/GenBank/DDBJ databases">
        <authorList>
            <person name="Kallberg Y."/>
            <person name="Tangrot J."/>
            <person name="Rosling A."/>
        </authorList>
    </citation>
    <scope>NUCLEOTIDE SEQUENCE</scope>
    <source>
        <strain evidence="1">FL966</strain>
    </source>
</reference>
<name>A0A9N9N4K7_9GLOM</name>
<dbReference type="AlphaFoldDB" id="A0A9N9N4K7"/>
<comment type="caution">
    <text evidence="1">The sequence shown here is derived from an EMBL/GenBank/DDBJ whole genome shotgun (WGS) entry which is preliminary data.</text>
</comment>
<dbReference type="Proteomes" id="UP000789759">
    <property type="component" value="Unassembled WGS sequence"/>
</dbReference>
<protein>
    <submittedName>
        <fullName evidence="1">21995_t:CDS:1</fullName>
    </submittedName>
</protein>
<keyword evidence="2" id="KW-1185">Reference proteome</keyword>
<dbReference type="EMBL" id="CAJVQA010010850">
    <property type="protein sequence ID" value="CAG8701596.1"/>
    <property type="molecule type" value="Genomic_DNA"/>
</dbReference>
<evidence type="ECO:0000313" key="1">
    <source>
        <dbReference type="EMBL" id="CAG8701596.1"/>
    </source>
</evidence>
<proteinExistence type="predicted"/>
<gene>
    <name evidence="1" type="ORF">CPELLU_LOCUS11857</name>
</gene>
<sequence length="64" mass="7338">MQIFKELEESQFQTRIVERLEKSQLDYSSSAAPVSASSSLPNQDLEFEETNTDDINEEITLKIN</sequence>
<organism evidence="1 2">
    <name type="scientific">Cetraspora pellucida</name>
    <dbReference type="NCBI Taxonomy" id="1433469"/>
    <lineage>
        <taxon>Eukaryota</taxon>
        <taxon>Fungi</taxon>
        <taxon>Fungi incertae sedis</taxon>
        <taxon>Mucoromycota</taxon>
        <taxon>Glomeromycotina</taxon>
        <taxon>Glomeromycetes</taxon>
        <taxon>Diversisporales</taxon>
        <taxon>Gigasporaceae</taxon>
        <taxon>Cetraspora</taxon>
    </lineage>
</organism>